<dbReference type="InterPro" id="IPR052436">
    <property type="entry name" value="LTO1_adapter"/>
</dbReference>
<comment type="similarity">
    <text evidence="1">Belongs to the LTO1 family.</text>
</comment>
<protein>
    <recommendedName>
        <fullName evidence="2">Essential protein Yae1 N-terminal domain-containing protein</fullName>
    </recommendedName>
</protein>
<evidence type="ECO:0000313" key="3">
    <source>
        <dbReference type="EMBL" id="KAG5420380.1"/>
    </source>
</evidence>
<keyword evidence="4" id="KW-1185">Reference proteome</keyword>
<sequence>MDNIDIEIDSDEVLNLEQQQYQIGYQEGVEQSAKEQYLEGKQFGYQTGFQRFLIVGYIHGLIEKWEDNMSEYGGDGVEKKKLEAIQGHLQQLKSYVDISNGDDGLSLNNDEKSVAQFEVQLKKARNKLRVICQLCKESWKINEVDKLIETVGGTMQVSENVDDMW</sequence>
<dbReference type="AlphaFoldDB" id="A0A8H8DCY4"/>
<dbReference type="Pfam" id="PF09811">
    <property type="entry name" value="Yae1_N"/>
    <property type="match status" value="1"/>
</dbReference>
<evidence type="ECO:0000313" key="4">
    <source>
        <dbReference type="Proteomes" id="UP000669133"/>
    </source>
</evidence>
<comment type="caution">
    <text evidence="3">The sequence shown here is derived from an EMBL/GenBank/DDBJ whole genome shotgun (WGS) entry which is preliminary data.</text>
</comment>
<dbReference type="RefSeq" id="XP_067549496.1">
    <property type="nucleotide sequence ID" value="XM_067691097.1"/>
</dbReference>
<feature type="domain" description="Essential protein Yae1 N-terminal" evidence="2">
    <location>
        <begin position="24"/>
        <end position="61"/>
    </location>
</feature>
<name>A0A8H8DCY4_9ASCO</name>
<dbReference type="OrthoDB" id="48036at2759"/>
<proteinExistence type="inferred from homology"/>
<dbReference type="GeneID" id="93650890"/>
<dbReference type="PANTHER" id="PTHR28532:SF1">
    <property type="entry name" value="ORAL CANCER OVEREXPRESSED 1"/>
    <property type="match status" value="1"/>
</dbReference>
<gene>
    <name evidence="3" type="ORF">I9W82_002261</name>
</gene>
<evidence type="ECO:0000259" key="2">
    <source>
        <dbReference type="Pfam" id="PF09811"/>
    </source>
</evidence>
<dbReference type="EMBL" id="JAEOAQ010000002">
    <property type="protein sequence ID" value="KAG5420380.1"/>
    <property type="molecule type" value="Genomic_DNA"/>
</dbReference>
<evidence type="ECO:0000256" key="1">
    <source>
        <dbReference type="ARBA" id="ARBA00038090"/>
    </source>
</evidence>
<accession>A0A8H8DCY4</accession>
<dbReference type="InterPro" id="IPR019191">
    <property type="entry name" value="Essential_protein_Yae1_N"/>
</dbReference>
<dbReference type="Proteomes" id="UP000669133">
    <property type="component" value="Unassembled WGS sequence"/>
</dbReference>
<organism evidence="3 4">
    <name type="scientific">Candida metapsilosis</name>
    <dbReference type="NCBI Taxonomy" id="273372"/>
    <lineage>
        <taxon>Eukaryota</taxon>
        <taxon>Fungi</taxon>
        <taxon>Dikarya</taxon>
        <taxon>Ascomycota</taxon>
        <taxon>Saccharomycotina</taxon>
        <taxon>Pichiomycetes</taxon>
        <taxon>Debaryomycetaceae</taxon>
        <taxon>Candida/Lodderomyces clade</taxon>
        <taxon>Candida</taxon>
    </lineage>
</organism>
<reference evidence="3 4" key="1">
    <citation type="submission" date="2020-12" db="EMBL/GenBank/DDBJ databases">
        <title>Effect of drift, selection, and recombination on the evolution of hybrid genomes in Candida yeast pathogens.</title>
        <authorList>
            <person name="Mixao V."/>
            <person name="Ksiezopolska E."/>
            <person name="Saus E."/>
            <person name="Boekhout T."/>
            <person name="Gacser A."/>
            <person name="Gabaldon T."/>
        </authorList>
    </citation>
    <scope>NUCLEOTIDE SEQUENCE [LARGE SCALE GENOMIC DNA]</scope>
    <source>
        <strain evidence="3 4">BP57</strain>
    </source>
</reference>
<dbReference type="PANTHER" id="PTHR28532">
    <property type="entry name" value="GEO13458P1"/>
    <property type="match status" value="1"/>
</dbReference>